<feature type="domain" description="IPT/TIG" evidence="2">
    <location>
        <begin position="746"/>
        <end position="824"/>
    </location>
</feature>
<keyword evidence="1" id="KW-0732">Signal</keyword>
<dbReference type="InterPro" id="IPR026444">
    <property type="entry name" value="Secre_tail"/>
</dbReference>
<dbReference type="Pfam" id="PF13517">
    <property type="entry name" value="FG-GAP_3"/>
    <property type="match status" value="6"/>
</dbReference>
<dbReference type="CDD" id="cd00603">
    <property type="entry name" value="IPT_PCSR"/>
    <property type="match status" value="3"/>
</dbReference>
<feature type="domain" description="IPT/TIG" evidence="2">
    <location>
        <begin position="669"/>
        <end position="744"/>
    </location>
</feature>
<dbReference type="KEGG" id="mgot:MgSA37_00717"/>
<evidence type="ECO:0000259" key="2">
    <source>
        <dbReference type="SMART" id="SM00429"/>
    </source>
</evidence>
<dbReference type="Pfam" id="PF18962">
    <property type="entry name" value="Por_Secre_tail"/>
    <property type="match status" value="1"/>
</dbReference>
<dbReference type="NCBIfam" id="TIGR04183">
    <property type="entry name" value="Por_Secre_tail"/>
    <property type="match status" value="1"/>
</dbReference>
<dbReference type="InterPro" id="IPR028994">
    <property type="entry name" value="Integrin_alpha_N"/>
</dbReference>
<feature type="domain" description="IPT/TIG" evidence="2">
    <location>
        <begin position="589"/>
        <end position="667"/>
    </location>
</feature>
<dbReference type="PANTHER" id="PTHR44103:SF1">
    <property type="entry name" value="PROPROTEIN CONVERTASE P"/>
    <property type="match status" value="1"/>
</dbReference>
<evidence type="ECO:0000313" key="3">
    <source>
        <dbReference type="EMBL" id="BAU52555.1"/>
    </source>
</evidence>
<dbReference type="Proteomes" id="UP000218263">
    <property type="component" value="Chromosome"/>
</dbReference>
<accession>A0A110B0M0</accession>
<keyword evidence="4" id="KW-1185">Reference proteome</keyword>
<dbReference type="InterPro" id="IPR014756">
    <property type="entry name" value="Ig_E-set"/>
</dbReference>
<dbReference type="Gene3D" id="2.60.40.10">
    <property type="entry name" value="Immunoglobulins"/>
    <property type="match status" value="8"/>
</dbReference>
<protein>
    <submittedName>
        <fullName evidence="3">Ycf48-like protein</fullName>
    </submittedName>
</protein>
<gene>
    <name evidence="3" type="primary">hcf136</name>
    <name evidence="3" type="ORF">MgSA37_00717</name>
</gene>
<dbReference type="InterPro" id="IPR002909">
    <property type="entry name" value="IPT_dom"/>
</dbReference>
<dbReference type="OrthoDB" id="1110382at2"/>
<dbReference type="SUPFAM" id="SSF110296">
    <property type="entry name" value="Oligoxyloglucan reducing end-specific cellobiohydrolase"/>
    <property type="match status" value="1"/>
</dbReference>
<proteinExistence type="predicted"/>
<feature type="domain" description="IPT/TIG" evidence="2">
    <location>
        <begin position="1364"/>
        <end position="1445"/>
    </location>
</feature>
<dbReference type="PANTHER" id="PTHR44103">
    <property type="entry name" value="PROPROTEIN CONVERTASE P"/>
    <property type="match status" value="1"/>
</dbReference>
<sequence>MLPDKPNVSQPCKKRNSLFVVLLLIFFGWFLPVRAQFHQIHIEPDVDHAVKLSFYTPAQGFVAFNKYIGFTTDSGRTFTQKTITAGNVDYSGNPVNLTFGFSISGVKTFDSNNIFVYGDYGFQPTILRSTDGGNTFKIVFWIATNLATSTSTITDLVFPQNGNIGYAIYANNVIKTTDGGQTWAEDAVINDTNYTNLQFIDDTHGYAFGPNASVISYTTDGSRWFTLAATGGTLQSAFFLNTTRGWACNTDGSTYMTQDGGRSWSLQTILSVSNRVLTKMQFVNDSTGYAIAAGFEVYKTSNSGKIWERLPRNTTYHYLGYSLNDLQLMNNFTWAAGGHGYVALSTNNGGPTVPLPLFTTDTTGYFNTGIVKLVNYSRSGYSYNWFVNGKSVSTSYNSSYVHNPNHFYDTISLINTNGKYKDTLTQYGNHFYEVIVKSFTPATAKQGDVVTITGARLDYTIGVEFGGVPAASFTIVSPSTVTAVVGAGASGKVSVYSALNTASQAGFKFLPGPVISSFSPLTAQGGSTITLTGQYFTGATAVTFGGVPAASFKVVSDTQLTAVLGKGSSGSIVVTSPGGTGSIAGFVMLPVIDSFTPASGGAGTSIRINGSGLDGPTAVTIGGVAVQSFVADAVGHITAVAGAGATGVITVTTAGGNFSSTASFTYYDQPVITSFAPVTAKIGDVITIKGQHFTGTTSVMFGGVAAASFNVISDTQITAVLGKGSSGTVTVTNPGGTGSITGFTQTPVIDSFTPSAGAGGTIISINGSGFSTVTALTIGGVAAQSFVADSAGHITAVAGAGGTGVITITTPSGNYSSTATFTYYYPPAVTSFAPLNGPAGATITVNGGHFSAAASDNAVYFGGVPATVLSATPTALKVTVPAGATYGFITVQTRNLAGVSRLPFTVTFPNGGVLDAYSFPAATKKIAPNAGTSPIVADIDGDGKPDILTRNSTGINGFSVQLNTGTPGNFSYTQQNIDGMNAYAFALADLDGDGLPELLTTDNTTNNVVIYHNISTPGHVAFGDTFSFTPTSFSTFSMAIAAADLDGDGKPDIVVTNSNGLNEIDLYRNTSQPGKLSFDTAFPLGGTADSFTIADFDGDGKPDLLATFGNNSNGIDMLRNTSTPGNFSFDRVPDVFPANPYPICAGDIDGDGKLDVIILDRQSNYIDVYRNLSTPGKVAFSTLATYAVPAWPVNAMMADFDGDGKPDIAVNAYDGNTPGNTVATIFKNISTPGKLSLLAPVNYATGITVGDLMAAADVDGDGKADLLFSADGQSLQALINHVKPSPMIYTLTPTNGVKGDTVHISGVNLATATAVSFGGVAASSFIVNADQSITATLGNGATGAVQVINPYGTASGPNFVYGGIPSVISFTPATGIAGTQVTITGTNFDTEPAKNVVYFGGAKATVTSASATQLVATVPAGATYQPITVATHNFVAYSALPFTLAFNGDATLDAQSFSKKFTMPGNVVTTGDIDGDGNLDLLFMSPANELIVARSQGLKDSVAFDANKTIATGLNIRHIYLADIDADGKPDIVCLTVSPNQIIVYRNTSIGSNISFDTGVPLPTGGAEYAYLTINDADGDGLPDIVSTNFARQSLIVYRNTTQAGKISFAPPVYHYVANASDEAVLTDLDGDGKTEMVSCGVQNVSLSITTNASTPGNFNFGSTTVLSGSTSGLLQVADFDGDGKPDIAAAFDYYFQPTPTFFRNTGTGKLAFSKVVISKDFAPSAVLAGDLNGDGKPEFIAVDPGFQRLAVMVNTSTPGTISFNKDYFIANRDAQSGIGTTDAYSQVAAGDMDQDGKTDLIISTNGIITIYRNIRATLKTLPDTDLKVKFTSLSCRGTKDGSINLTAAVSAPYTATVTDQNGNVIATGNFTKTYSATSLDTGYYNICVTDADISGFQQCLSGRLGEPQDLSAFSVVNNGKQTADLHLSGGDAYTIQVNDETYHTSQSDYTVPLQKGNNKLTITTGKECQGVFMQRITIGNTMVIYPNPFVAGVQIDVGDSQASAGTVEIVDALGRNVYKDNITNDYGKLNMDLSGLKSGFYVVKLTIDNKQTVYKLWKK</sequence>
<dbReference type="CDD" id="cd00102">
    <property type="entry name" value="IPT"/>
    <property type="match status" value="1"/>
</dbReference>
<organism evidence="3 4">
    <name type="scientific">Mucilaginibacter gotjawali</name>
    <dbReference type="NCBI Taxonomy" id="1550579"/>
    <lineage>
        <taxon>Bacteria</taxon>
        <taxon>Pseudomonadati</taxon>
        <taxon>Bacteroidota</taxon>
        <taxon>Sphingobacteriia</taxon>
        <taxon>Sphingobacteriales</taxon>
        <taxon>Sphingobacteriaceae</taxon>
        <taxon>Mucilaginibacter</taxon>
    </lineage>
</organism>
<dbReference type="SUPFAM" id="SSF69318">
    <property type="entry name" value="Integrin alpha N-terminal domain"/>
    <property type="match status" value="2"/>
</dbReference>
<reference evidence="3 4" key="1">
    <citation type="submission" date="2015-12" db="EMBL/GenBank/DDBJ databases">
        <title>Genome sequence of Mucilaginibacter gotjawali.</title>
        <authorList>
            <person name="Lee J.S."/>
            <person name="Lee K.C."/>
            <person name="Kim K.K."/>
            <person name="Lee B.W."/>
        </authorList>
    </citation>
    <scope>NUCLEOTIDE SEQUENCE [LARGE SCALE GENOMIC DNA]</scope>
    <source>
        <strain evidence="3 4">SA3-7</strain>
    </source>
</reference>
<dbReference type="InterPro" id="IPR013783">
    <property type="entry name" value="Ig-like_fold"/>
</dbReference>
<dbReference type="EMBL" id="AP017313">
    <property type="protein sequence ID" value="BAU52555.1"/>
    <property type="molecule type" value="Genomic_DNA"/>
</dbReference>
<dbReference type="SMART" id="SM00429">
    <property type="entry name" value="IPT"/>
    <property type="match status" value="6"/>
</dbReference>
<dbReference type="SUPFAM" id="SSF81296">
    <property type="entry name" value="E set domains"/>
    <property type="match status" value="8"/>
</dbReference>
<evidence type="ECO:0000313" key="4">
    <source>
        <dbReference type="Proteomes" id="UP000218263"/>
    </source>
</evidence>
<evidence type="ECO:0000256" key="1">
    <source>
        <dbReference type="ARBA" id="ARBA00022729"/>
    </source>
</evidence>
<dbReference type="Pfam" id="PF01833">
    <property type="entry name" value="TIG"/>
    <property type="match status" value="8"/>
</dbReference>
<dbReference type="RefSeq" id="WP_096349869.1">
    <property type="nucleotide sequence ID" value="NZ_AP017313.1"/>
</dbReference>
<dbReference type="InterPro" id="IPR013517">
    <property type="entry name" value="FG-GAP"/>
</dbReference>
<dbReference type="Gene3D" id="2.130.10.130">
    <property type="entry name" value="Integrin alpha, N-terminal"/>
    <property type="match status" value="3"/>
</dbReference>
<feature type="domain" description="IPT/TIG" evidence="2">
    <location>
        <begin position="826"/>
        <end position="907"/>
    </location>
</feature>
<name>A0A110B0M0_9SPHI</name>
<feature type="domain" description="IPT/TIG" evidence="2">
    <location>
        <begin position="512"/>
        <end position="587"/>
    </location>
</feature>